<feature type="region of interest" description="Disordered" evidence="1">
    <location>
        <begin position="29"/>
        <end position="75"/>
    </location>
</feature>
<keyword evidence="2" id="KW-1185">Reference proteome</keyword>
<dbReference type="SUPFAM" id="SSF46785">
    <property type="entry name" value="Winged helix' DNA-binding domain"/>
    <property type="match status" value="1"/>
</dbReference>
<dbReference type="WBParaSite" id="maker-uti_cns_0002042-snap-gene-0.57-mRNA-1">
    <property type="protein sequence ID" value="maker-uti_cns_0002042-snap-gene-0.57-mRNA-1"/>
    <property type="gene ID" value="maker-uti_cns_0002042-snap-gene-0.57"/>
</dbReference>
<name>A0A1I8GJB6_9PLAT</name>
<organism evidence="2 3">
    <name type="scientific">Macrostomum lignano</name>
    <dbReference type="NCBI Taxonomy" id="282301"/>
    <lineage>
        <taxon>Eukaryota</taxon>
        <taxon>Metazoa</taxon>
        <taxon>Spiralia</taxon>
        <taxon>Lophotrochozoa</taxon>
        <taxon>Platyhelminthes</taxon>
        <taxon>Rhabditophora</taxon>
        <taxon>Macrostomorpha</taxon>
        <taxon>Macrostomida</taxon>
        <taxon>Macrostomidae</taxon>
        <taxon>Macrostomum</taxon>
    </lineage>
</organism>
<dbReference type="InterPro" id="IPR036390">
    <property type="entry name" value="WH_DNA-bd_sf"/>
</dbReference>
<evidence type="ECO:0000313" key="3">
    <source>
        <dbReference type="WBParaSite" id="maker-uti_cns_0002042-snap-gene-0.57-mRNA-1"/>
    </source>
</evidence>
<proteinExistence type="predicted"/>
<accession>A0A1I8GJB6</accession>
<protein>
    <submittedName>
        <fullName evidence="3">ETS domain-containing protein</fullName>
    </submittedName>
</protein>
<evidence type="ECO:0000313" key="2">
    <source>
        <dbReference type="Proteomes" id="UP000095280"/>
    </source>
</evidence>
<sequence>SCRWPNQKLDDSSEFHDWNIFVDFPELEPPNCNEIAAPAPPQAPEPEPFLDDPWHYQGYQGQLPPPPPPPQQQQQTLVYPANSREHEIKEMSDFIKLVIESRSNRPDGLSSRVRVHEVILIVLLITQGALNGLAVHFPAGLAGILAFCDDLGRRCSGESGFFKALDTETMALLWQRIKGNRTGKYETFARAMRVRRANKAGTDGYFAAQDFGRCKKKRVYRLGGKSQEEMQRLRCTLHEFAQQQQKEEKIYKYYG</sequence>
<feature type="compositionally biased region" description="Pro residues" evidence="1">
    <location>
        <begin position="38"/>
        <end position="47"/>
    </location>
</feature>
<dbReference type="Proteomes" id="UP000095280">
    <property type="component" value="Unplaced"/>
</dbReference>
<dbReference type="AlphaFoldDB" id="A0A1I8GJB6"/>
<evidence type="ECO:0000256" key="1">
    <source>
        <dbReference type="SAM" id="MobiDB-lite"/>
    </source>
</evidence>
<reference evidence="3" key="1">
    <citation type="submission" date="2016-11" db="UniProtKB">
        <authorList>
            <consortium name="WormBaseParasite"/>
        </authorList>
    </citation>
    <scope>IDENTIFICATION</scope>
</reference>